<dbReference type="PROSITE" id="PS50283">
    <property type="entry name" value="NA_SOLUT_SYMP_3"/>
    <property type="match status" value="1"/>
</dbReference>
<keyword evidence="9 14" id="KW-0406">Ion transport</keyword>
<comment type="function">
    <text evidence="14">Catalyzes the sodium-dependent uptake of extracellular L-proline.</text>
</comment>
<name>A0ABW8GC24_9GAMM</name>
<evidence type="ECO:0000256" key="12">
    <source>
        <dbReference type="ARBA" id="ARBA00033708"/>
    </source>
</evidence>
<dbReference type="PROSITE" id="PS00457">
    <property type="entry name" value="NA_SOLUT_SYMP_2"/>
    <property type="match status" value="1"/>
</dbReference>
<keyword evidence="4" id="KW-1003">Cell membrane</keyword>
<dbReference type="PANTHER" id="PTHR48086">
    <property type="entry name" value="SODIUM/PROLINE SYMPORTER-RELATED"/>
    <property type="match status" value="1"/>
</dbReference>
<keyword evidence="14" id="KW-0997">Cell inner membrane</keyword>
<evidence type="ECO:0000256" key="9">
    <source>
        <dbReference type="ARBA" id="ARBA00023065"/>
    </source>
</evidence>
<evidence type="ECO:0000313" key="16">
    <source>
        <dbReference type="Proteomes" id="UP001617689"/>
    </source>
</evidence>
<keyword evidence="7 14" id="KW-1133">Transmembrane helix</keyword>
<comment type="similarity">
    <text evidence="2 13">Belongs to the sodium:solute symporter (SSF) (TC 2.A.21) family.</text>
</comment>
<keyword evidence="5 14" id="KW-0812">Transmembrane</keyword>
<feature type="transmembrane region" description="Helical" evidence="14">
    <location>
        <begin position="277"/>
        <end position="296"/>
    </location>
</feature>
<dbReference type="InterPro" id="IPR050277">
    <property type="entry name" value="Sodium:Solute_Symporter"/>
</dbReference>
<evidence type="ECO:0000256" key="6">
    <source>
        <dbReference type="ARBA" id="ARBA00022847"/>
    </source>
</evidence>
<comment type="caution">
    <text evidence="14">Lacks conserved residue(s) required for the propagation of feature annotation.</text>
</comment>
<feature type="transmembrane region" description="Helical" evidence="14">
    <location>
        <begin position="371"/>
        <end position="391"/>
    </location>
</feature>
<keyword evidence="11 14" id="KW-0739">Sodium transport</keyword>
<feature type="transmembrane region" description="Helical" evidence="14">
    <location>
        <begin position="429"/>
        <end position="449"/>
    </location>
</feature>
<feature type="transmembrane region" description="Helical" evidence="14">
    <location>
        <begin position="66"/>
        <end position="88"/>
    </location>
</feature>
<keyword evidence="16" id="KW-1185">Reference proteome</keyword>
<feature type="transmembrane region" description="Helical" evidence="14">
    <location>
        <begin position="164"/>
        <end position="186"/>
    </location>
</feature>
<keyword evidence="8 14" id="KW-0915">Sodium</keyword>
<evidence type="ECO:0000256" key="8">
    <source>
        <dbReference type="ARBA" id="ARBA00023053"/>
    </source>
</evidence>
<evidence type="ECO:0000256" key="13">
    <source>
        <dbReference type="RuleBase" id="RU362091"/>
    </source>
</evidence>
<feature type="transmembrane region" description="Helical" evidence="14">
    <location>
        <begin position="193"/>
        <end position="212"/>
    </location>
</feature>
<gene>
    <name evidence="15" type="primary">putP</name>
    <name evidence="15" type="ORF">ACIPUP_13970</name>
</gene>
<reference evidence="15 16" key="1">
    <citation type="submission" date="2024-10" db="EMBL/GenBank/DDBJ databases">
        <authorList>
            <person name="Lu C.-H."/>
        </authorList>
    </citation>
    <scope>NUCLEOTIDE SEQUENCE [LARGE SCALE GENOMIC DNA]</scope>
    <source>
        <strain evidence="15 16">22ZTDG03-2</strain>
    </source>
</reference>
<dbReference type="PANTHER" id="PTHR48086:SF3">
    <property type="entry name" value="SODIUM_PROLINE SYMPORTER"/>
    <property type="match status" value="1"/>
</dbReference>
<feature type="transmembrane region" description="Helical" evidence="14">
    <location>
        <begin position="455"/>
        <end position="473"/>
    </location>
</feature>
<dbReference type="InterPro" id="IPR011851">
    <property type="entry name" value="Na/Pro_symporter"/>
</dbReference>
<dbReference type="InterPro" id="IPR001734">
    <property type="entry name" value="Na/solute_symporter"/>
</dbReference>
<protein>
    <recommendedName>
        <fullName evidence="14">Sodium/proline symporter</fullName>
    </recommendedName>
    <alternativeName>
        <fullName evidence="14">Proline permease</fullName>
    </alternativeName>
</protein>
<dbReference type="Gene3D" id="1.20.1730.10">
    <property type="entry name" value="Sodium/glucose cotransporter"/>
    <property type="match status" value="1"/>
</dbReference>
<dbReference type="NCBIfam" id="TIGR02121">
    <property type="entry name" value="Na_Pro_sym"/>
    <property type="match status" value="1"/>
</dbReference>
<evidence type="ECO:0000256" key="4">
    <source>
        <dbReference type="ARBA" id="ARBA00022475"/>
    </source>
</evidence>
<proteinExistence type="inferred from homology"/>
<sequence length="494" mass="53732">MTISTPMLVTFLVYIFGMVLIGLFAYRATNNFGDYILGGRRMGSVVTALSAGASDMSGWLLMGLPGAIFISGISESWIAIGLTLGAYLNWKWVAGRLRVHTEINHNALTLPDYFTHRFEDNSKLLRVISALVILIFFTIYCASGVVAGARLFESTFGMSYGTALWAGAAATIAYTFIGGFLAVSWTDTVQASLMIFALILTPVMVILLLGGIDTSLMVIEAKNPANLDMFKGLNFVAIISLMGWGLGYFGQPHILARFMAADSHHTIHSARRISMTWMILCLAGAVTVGFFGIAYFNNNPDQAGNVAQNSERVFIELSMLLFNPWIAGVLLSAILAAVMSTLSCQLLVCSSAITEDLYKPFLRKNASQKELVWVGRAMVLLVAIIAIALSLNPENRVLGLVSYAWAGFGAAFGPVILISLLWPRMTRNGALLGMIVGAATVLIWKQYAWLGLYEIIPGFIFNCLTIFIVSLLGKVPSKAITDRFNQAEAEYKSV</sequence>
<evidence type="ECO:0000256" key="1">
    <source>
        <dbReference type="ARBA" id="ARBA00004651"/>
    </source>
</evidence>
<dbReference type="Proteomes" id="UP001617689">
    <property type="component" value="Unassembled WGS sequence"/>
</dbReference>
<evidence type="ECO:0000256" key="14">
    <source>
        <dbReference type="RuleBase" id="RU366012"/>
    </source>
</evidence>
<dbReference type="InterPro" id="IPR018212">
    <property type="entry name" value="Na/solute_symporter_CS"/>
</dbReference>
<keyword evidence="3 14" id="KW-0813">Transport</keyword>
<dbReference type="NCBIfam" id="TIGR00813">
    <property type="entry name" value="sss"/>
    <property type="match status" value="1"/>
</dbReference>
<feature type="transmembrane region" description="Helical" evidence="14">
    <location>
        <begin position="403"/>
        <end position="422"/>
    </location>
</feature>
<evidence type="ECO:0000313" key="15">
    <source>
        <dbReference type="EMBL" id="MFJ5430259.1"/>
    </source>
</evidence>
<dbReference type="InterPro" id="IPR038377">
    <property type="entry name" value="Na/Glc_symporter_sf"/>
</dbReference>
<keyword evidence="10 14" id="KW-0472">Membrane</keyword>
<keyword evidence="14" id="KW-0029">Amino-acid transport</keyword>
<comment type="catalytic activity">
    <reaction evidence="12">
        <text>L-proline(in) + Na(+)(in) = L-proline(out) + Na(+)(out)</text>
        <dbReference type="Rhea" id="RHEA:28967"/>
        <dbReference type="ChEBI" id="CHEBI:29101"/>
        <dbReference type="ChEBI" id="CHEBI:60039"/>
    </reaction>
</comment>
<organism evidence="15 16">
    <name type="scientific">Pectobacterium actinidiae</name>
    <dbReference type="NCBI Taxonomy" id="1507808"/>
    <lineage>
        <taxon>Bacteria</taxon>
        <taxon>Pseudomonadati</taxon>
        <taxon>Pseudomonadota</taxon>
        <taxon>Gammaproteobacteria</taxon>
        <taxon>Enterobacterales</taxon>
        <taxon>Pectobacteriaceae</taxon>
        <taxon>Pectobacterium</taxon>
    </lineage>
</organism>
<keyword evidence="6 14" id="KW-0769">Symport</keyword>
<feature type="transmembrane region" description="Helical" evidence="14">
    <location>
        <begin position="7"/>
        <end position="26"/>
    </location>
</feature>
<evidence type="ECO:0000256" key="11">
    <source>
        <dbReference type="ARBA" id="ARBA00023201"/>
    </source>
</evidence>
<comment type="subcellular location">
    <subcellularLocation>
        <location evidence="14">Cell inner membrane</location>
        <topology evidence="14">Multi-pass membrane protein</topology>
    </subcellularLocation>
    <subcellularLocation>
        <location evidence="1">Cell membrane</location>
        <topology evidence="1">Multi-pass membrane protein</topology>
    </subcellularLocation>
</comment>
<accession>A0ABW8GC24</accession>
<evidence type="ECO:0000256" key="2">
    <source>
        <dbReference type="ARBA" id="ARBA00006434"/>
    </source>
</evidence>
<dbReference type="RefSeq" id="WP_400396516.1">
    <property type="nucleotide sequence ID" value="NZ_JBIXLL010000007.1"/>
</dbReference>
<dbReference type="CDD" id="cd11475">
    <property type="entry name" value="SLC5sbd_PutP"/>
    <property type="match status" value="1"/>
</dbReference>
<evidence type="ECO:0000256" key="3">
    <source>
        <dbReference type="ARBA" id="ARBA00022448"/>
    </source>
</evidence>
<feature type="transmembrane region" description="Helical" evidence="14">
    <location>
        <begin position="127"/>
        <end position="152"/>
    </location>
</feature>
<dbReference type="EMBL" id="JBIXLL010000007">
    <property type="protein sequence ID" value="MFJ5430259.1"/>
    <property type="molecule type" value="Genomic_DNA"/>
</dbReference>
<comment type="caution">
    <text evidence="15">The sequence shown here is derived from an EMBL/GenBank/DDBJ whole genome shotgun (WGS) entry which is preliminary data.</text>
</comment>
<evidence type="ECO:0000256" key="10">
    <source>
        <dbReference type="ARBA" id="ARBA00023136"/>
    </source>
</evidence>
<dbReference type="Pfam" id="PF00474">
    <property type="entry name" value="SSF"/>
    <property type="match status" value="1"/>
</dbReference>
<dbReference type="PROSITE" id="PS00456">
    <property type="entry name" value="NA_SOLUT_SYMP_1"/>
    <property type="match status" value="1"/>
</dbReference>
<evidence type="ECO:0000256" key="7">
    <source>
        <dbReference type="ARBA" id="ARBA00022989"/>
    </source>
</evidence>
<evidence type="ECO:0000256" key="5">
    <source>
        <dbReference type="ARBA" id="ARBA00022692"/>
    </source>
</evidence>
<feature type="transmembrane region" description="Helical" evidence="14">
    <location>
        <begin position="232"/>
        <end position="249"/>
    </location>
</feature>